<sequence length="732" mass="83843">MPSFHEPLNHNNREIRVLELNPASDTEDAIRCNLKTVPLAKEPEYFALSYVWGDSYGQQSISVNGTPFQATRNLCTALRRMRNDAFPVTLWIDAICINQDDNEEKSRKIRMMRDIYQSAAIVIIWLGERDIDSYKAMETLFATAKIGKNPNLQENFKQELILHGLQQDGVLTALGKFFQRPWWNRVWVIQEAAVAQRAMFLCGDKPLDWRCFLDTYLLWTEVLRRAVQSNQLSPTLQYLKHIIDGTSARVIMWQHVRMHQPAGLSQLESMYGLQGMLEESWNFDSTDPRDKVYAWLGLLIDTDIAIEPNYDATPTQVYAALVKTFLEREQSLRLIAFTGSAVREARPLFEGLPTWAPDLRRDARGIAEHAPYWLRPKSYTASADELASATISDDLKSLETDCLMLGKIDSSEGCANEMKVNDVEDTLCHLLYFALSRTSTVASSAVPLHDTLFRTFVYYWDDQHLGLSAERYQSQQLDMQHMMLGYMAYIGYLDRVQDHLEASHTQAAQDTKVYLFRTIEVRDPTTGETSRTAVLGSATDTLPKMIRPAWLTSRVSRAGDSYGDTVGRSSSKPTLSDYENFVRFFQLFGMDTTNSSENDSYICLWRDFLSEHDCSWTRDMQDWPHKSDSLKTMLSTLKNRVQRFNVRFATVSQRKAFFHTDSGYFGLGLKPTRVGDYVCILRGCSVPLIVREQDGNGRFEVVGQCYVWGAMYGEAIVRMSEKNQKWESLTFV</sequence>
<organism evidence="2 3">
    <name type="scientific">Lophiotrema nucula</name>
    <dbReference type="NCBI Taxonomy" id="690887"/>
    <lineage>
        <taxon>Eukaryota</taxon>
        <taxon>Fungi</taxon>
        <taxon>Dikarya</taxon>
        <taxon>Ascomycota</taxon>
        <taxon>Pezizomycotina</taxon>
        <taxon>Dothideomycetes</taxon>
        <taxon>Pleosporomycetidae</taxon>
        <taxon>Pleosporales</taxon>
        <taxon>Lophiotremataceae</taxon>
        <taxon>Lophiotrema</taxon>
    </lineage>
</organism>
<evidence type="ECO:0000313" key="3">
    <source>
        <dbReference type="Proteomes" id="UP000799770"/>
    </source>
</evidence>
<evidence type="ECO:0000313" key="2">
    <source>
        <dbReference type="EMBL" id="KAF2108925.1"/>
    </source>
</evidence>
<evidence type="ECO:0000259" key="1">
    <source>
        <dbReference type="Pfam" id="PF06985"/>
    </source>
</evidence>
<dbReference type="InterPro" id="IPR010730">
    <property type="entry name" value="HET"/>
</dbReference>
<reference evidence="2" key="1">
    <citation type="journal article" date="2020" name="Stud. Mycol.">
        <title>101 Dothideomycetes genomes: a test case for predicting lifestyles and emergence of pathogens.</title>
        <authorList>
            <person name="Haridas S."/>
            <person name="Albert R."/>
            <person name="Binder M."/>
            <person name="Bloem J."/>
            <person name="Labutti K."/>
            <person name="Salamov A."/>
            <person name="Andreopoulos B."/>
            <person name="Baker S."/>
            <person name="Barry K."/>
            <person name="Bills G."/>
            <person name="Bluhm B."/>
            <person name="Cannon C."/>
            <person name="Castanera R."/>
            <person name="Culley D."/>
            <person name="Daum C."/>
            <person name="Ezra D."/>
            <person name="Gonzalez J."/>
            <person name="Henrissat B."/>
            <person name="Kuo A."/>
            <person name="Liang C."/>
            <person name="Lipzen A."/>
            <person name="Lutzoni F."/>
            <person name="Magnuson J."/>
            <person name="Mondo S."/>
            <person name="Nolan M."/>
            <person name="Ohm R."/>
            <person name="Pangilinan J."/>
            <person name="Park H.-J."/>
            <person name="Ramirez L."/>
            <person name="Alfaro M."/>
            <person name="Sun H."/>
            <person name="Tritt A."/>
            <person name="Yoshinaga Y."/>
            <person name="Zwiers L.-H."/>
            <person name="Turgeon B."/>
            <person name="Goodwin S."/>
            <person name="Spatafora J."/>
            <person name="Crous P."/>
            <person name="Grigoriev I."/>
        </authorList>
    </citation>
    <scope>NUCLEOTIDE SEQUENCE</scope>
    <source>
        <strain evidence="2">CBS 627.86</strain>
    </source>
</reference>
<keyword evidence="3" id="KW-1185">Reference proteome</keyword>
<dbReference type="InterPro" id="IPR052895">
    <property type="entry name" value="HetReg/Transcr_Mod"/>
</dbReference>
<dbReference type="AlphaFoldDB" id="A0A6A5YP81"/>
<dbReference type="Proteomes" id="UP000799770">
    <property type="component" value="Unassembled WGS sequence"/>
</dbReference>
<accession>A0A6A5YP81</accession>
<dbReference type="EMBL" id="ML977345">
    <property type="protein sequence ID" value="KAF2108925.1"/>
    <property type="molecule type" value="Genomic_DNA"/>
</dbReference>
<dbReference type="Pfam" id="PF06985">
    <property type="entry name" value="HET"/>
    <property type="match status" value="1"/>
</dbReference>
<proteinExistence type="predicted"/>
<dbReference type="Pfam" id="PF26639">
    <property type="entry name" value="Het-6_barrel"/>
    <property type="match status" value="1"/>
</dbReference>
<dbReference type="PANTHER" id="PTHR24148:SF64">
    <property type="entry name" value="HETEROKARYON INCOMPATIBILITY DOMAIN-CONTAINING PROTEIN"/>
    <property type="match status" value="1"/>
</dbReference>
<gene>
    <name evidence="2" type="ORF">BDV96DRAFT_586890</name>
</gene>
<dbReference type="OrthoDB" id="2157530at2759"/>
<name>A0A6A5YP81_9PLEO</name>
<feature type="domain" description="Heterokaryon incompatibility" evidence="1">
    <location>
        <begin position="45"/>
        <end position="191"/>
    </location>
</feature>
<dbReference type="PANTHER" id="PTHR24148">
    <property type="entry name" value="ANKYRIN REPEAT DOMAIN-CONTAINING PROTEIN 39 HOMOLOG-RELATED"/>
    <property type="match status" value="1"/>
</dbReference>
<protein>
    <submittedName>
        <fullName evidence="2">Heterokaryon incompatibility protein-domain-containing protein</fullName>
    </submittedName>
</protein>